<dbReference type="AlphaFoldDB" id="A0A9X3CXZ0"/>
<evidence type="ECO:0000313" key="2">
    <source>
        <dbReference type="EMBL" id="MCX2838997.1"/>
    </source>
</evidence>
<sequence length="403" mass="43764">MYKLLISGIFLMLFCGKITAQVGINTYEPKAQLDIYTENPNSPEPTDGILIPRISNFPATNPTAEQHGMLVFLSSQKGQFSPGFYWWDSVSGNWQGVGGKATSDFYKTGTTSPSTSPDDAVFRKGNVSIGGSSTNVKLKVMIDNAEDHNIRTPLEVENTSATTKNVTYGILSSNNTATQDKKYGIKNSVSGAGIGIHYGIFNEVNQNTNEEIYGIYNDVGKTFGSTKNHYGIYNEIGTEQGNGFVYGIYSTAFGNDPKKVFAGYFAGRVGIGTTGNDYVLPDTRGLADQVLMTDANGLVTWKYPNSGIYSSTATSTGAFQITPETYSLRINNQVSSIVIPDAATNKGRLIYLLNWPGNTIKTLEFIGSNDLFDITTNSTVNTIAPGQKYLIQSAGNRWILLDK</sequence>
<organism evidence="2 3">
    <name type="scientific">Salinimicrobium profundisediminis</name>
    <dbReference type="NCBI Taxonomy" id="2994553"/>
    <lineage>
        <taxon>Bacteria</taxon>
        <taxon>Pseudomonadati</taxon>
        <taxon>Bacteroidota</taxon>
        <taxon>Flavobacteriia</taxon>
        <taxon>Flavobacteriales</taxon>
        <taxon>Flavobacteriaceae</taxon>
        <taxon>Salinimicrobium</taxon>
    </lineage>
</organism>
<keyword evidence="1" id="KW-0732">Signal</keyword>
<dbReference type="EMBL" id="JAPJDA010000020">
    <property type="protein sequence ID" value="MCX2838997.1"/>
    <property type="molecule type" value="Genomic_DNA"/>
</dbReference>
<evidence type="ECO:0000313" key="3">
    <source>
        <dbReference type="Proteomes" id="UP001148482"/>
    </source>
</evidence>
<reference evidence="2" key="1">
    <citation type="submission" date="2022-11" db="EMBL/GenBank/DDBJ databases">
        <title>Salinimicrobium profundisediminis sp. nov., isolated from deep-sea sediment of the Mariana Trench.</title>
        <authorList>
            <person name="Fu H."/>
        </authorList>
    </citation>
    <scope>NUCLEOTIDE SEQUENCE</scope>
    <source>
        <strain evidence="2">MT39</strain>
    </source>
</reference>
<dbReference type="RefSeq" id="WP_266070301.1">
    <property type="nucleotide sequence ID" value="NZ_JAPJDA010000020.1"/>
</dbReference>
<accession>A0A9X3CXZ0</accession>
<evidence type="ECO:0008006" key="4">
    <source>
        <dbReference type="Google" id="ProtNLM"/>
    </source>
</evidence>
<comment type="caution">
    <text evidence="2">The sequence shown here is derived from an EMBL/GenBank/DDBJ whole genome shotgun (WGS) entry which is preliminary data.</text>
</comment>
<keyword evidence="3" id="KW-1185">Reference proteome</keyword>
<proteinExistence type="predicted"/>
<protein>
    <recommendedName>
        <fullName evidence="4">T9SS C-terminal target domain-containing protein</fullName>
    </recommendedName>
</protein>
<feature type="chain" id="PRO_5040989223" description="T9SS C-terminal target domain-containing protein" evidence="1">
    <location>
        <begin position="21"/>
        <end position="403"/>
    </location>
</feature>
<name>A0A9X3CXZ0_9FLAO</name>
<evidence type="ECO:0000256" key="1">
    <source>
        <dbReference type="SAM" id="SignalP"/>
    </source>
</evidence>
<dbReference type="Proteomes" id="UP001148482">
    <property type="component" value="Unassembled WGS sequence"/>
</dbReference>
<feature type="signal peptide" evidence="1">
    <location>
        <begin position="1"/>
        <end position="20"/>
    </location>
</feature>
<gene>
    <name evidence="2" type="ORF">OQ279_12650</name>
</gene>